<evidence type="ECO:0000313" key="4">
    <source>
        <dbReference type="RefSeq" id="XP_006814926.1"/>
    </source>
</evidence>
<keyword evidence="1" id="KW-0472">Membrane</keyword>
<evidence type="ECO:0000313" key="3">
    <source>
        <dbReference type="Proteomes" id="UP000694865"/>
    </source>
</evidence>
<dbReference type="InterPro" id="IPR051135">
    <property type="entry name" value="Gal/GlcNAc/GalNAc_ST"/>
</dbReference>
<dbReference type="InterPro" id="IPR027417">
    <property type="entry name" value="P-loop_NTPase"/>
</dbReference>
<dbReference type="RefSeq" id="XP_006814926.1">
    <property type="nucleotide sequence ID" value="XM_006814863.1"/>
</dbReference>
<dbReference type="GeneID" id="102806041"/>
<keyword evidence="1" id="KW-0812">Transmembrane</keyword>
<dbReference type="SUPFAM" id="SSF52540">
    <property type="entry name" value="P-loop containing nucleoside triphosphate hydrolases"/>
    <property type="match status" value="1"/>
</dbReference>
<dbReference type="InterPro" id="IPR000863">
    <property type="entry name" value="Sulfotransferase_dom"/>
</dbReference>
<dbReference type="PANTHER" id="PTHR10704:SF44">
    <property type="entry name" value="LD35051P-RELATED"/>
    <property type="match status" value="1"/>
</dbReference>
<accession>A0ABM0M4I5</accession>
<dbReference type="PANTHER" id="PTHR10704">
    <property type="entry name" value="CARBOHYDRATE SULFOTRANSFERASE"/>
    <property type="match status" value="1"/>
</dbReference>
<proteinExistence type="predicted"/>
<dbReference type="Proteomes" id="UP000694865">
    <property type="component" value="Unplaced"/>
</dbReference>
<keyword evidence="1" id="KW-1133">Transmembrane helix</keyword>
<name>A0ABM0M4I5_SACKO</name>
<evidence type="ECO:0000256" key="1">
    <source>
        <dbReference type="SAM" id="Phobius"/>
    </source>
</evidence>
<reference evidence="4" key="1">
    <citation type="submission" date="2025-08" db="UniProtKB">
        <authorList>
            <consortium name="RefSeq"/>
        </authorList>
    </citation>
    <scope>IDENTIFICATION</scope>
    <source>
        <tissue evidence="4">Testes</tissue>
    </source>
</reference>
<evidence type="ECO:0000259" key="2">
    <source>
        <dbReference type="Pfam" id="PF00685"/>
    </source>
</evidence>
<keyword evidence="3" id="KW-1185">Reference proteome</keyword>
<feature type="transmembrane region" description="Helical" evidence="1">
    <location>
        <begin position="7"/>
        <end position="26"/>
    </location>
</feature>
<gene>
    <name evidence="4" type="primary">LOC102806041</name>
</gene>
<organism evidence="3 4">
    <name type="scientific">Saccoglossus kowalevskii</name>
    <name type="common">Acorn worm</name>
    <dbReference type="NCBI Taxonomy" id="10224"/>
    <lineage>
        <taxon>Eukaryota</taxon>
        <taxon>Metazoa</taxon>
        <taxon>Hemichordata</taxon>
        <taxon>Enteropneusta</taxon>
        <taxon>Harrimaniidae</taxon>
        <taxon>Saccoglossus</taxon>
    </lineage>
</organism>
<dbReference type="Gene3D" id="3.40.50.300">
    <property type="entry name" value="P-loop containing nucleotide triphosphate hydrolases"/>
    <property type="match status" value="1"/>
</dbReference>
<dbReference type="Pfam" id="PF00685">
    <property type="entry name" value="Sulfotransfer_1"/>
    <property type="match status" value="1"/>
</dbReference>
<protein>
    <submittedName>
        <fullName evidence="4">Carbohydrate sulfotransferase 1-like</fullName>
    </submittedName>
</protein>
<sequence>MVPVKRLVAVVSMALVIANVLLMTSWRDNVNNYYRRSIKLREDVNIPTTSATAPGPIRVLIHARMRTGSSSTARYISSRPDFQYLYEPGLIFRHSQQYTFNAYDDSFSQLSPLQPELSEVIEGFFQCNYSHSPLLVYFLNRAPWVTTQMNISNLGVKNKTITPEKLTSYCKTKRHSIVKTIRITNILEAMSLLQRYNVKVIILVRDPRGMISSRERFQVWRFRNDRSRKVNLPKFKHAVQNHCQWLDANIQAVLYGPQWFKANYIVVRYEDLTDRPFELVPKLYDFIGLDAKDISAEMYNVTKIGNGMAWRHVLPWERTLIAQSSCPGNVFDVFGYVKAKSEHDLRDESFLLMRNVSEMSDRIRFLK</sequence>
<feature type="domain" description="Sulfotransferase" evidence="2">
    <location>
        <begin position="131"/>
        <end position="292"/>
    </location>
</feature>